<dbReference type="AlphaFoldDB" id="A0AAW1GZC3"/>
<evidence type="ECO:0000313" key="4">
    <source>
        <dbReference type="Proteomes" id="UP001443914"/>
    </source>
</evidence>
<dbReference type="InterPro" id="IPR027417">
    <property type="entry name" value="P-loop_NTPase"/>
</dbReference>
<feature type="domain" description="DNA helicase Pif1-like DEAD-box helicase" evidence="2">
    <location>
        <begin position="2"/>
        <end position="124"/>
    </location>
</feature>
<dbReference type="Proteomes" id="UP001443914">
    <property type="component" value="Unassembled WGS sequence"/>
</dbReference>
<keyword evidence="1" id="KW-0233">DNA recombination</keyword>
<comment type="similarity">
    <text evidence="1">Belongs to the helicase family.</text>
</comment>
<dbReference type="GO" id="GO:0006281">
    <property type="term" value="P:DNA repair"/>
    <property type="evidence" value="ECO:0007669"/>
    <property type="project" value="UniProtKB-KW"/>
</dbReference>
<dbReference type="GO" id="GO:0043139">
    <property type="term" value="F:5'-3' DNA helicase activity"/>
    <property type="evidence" value="ECO:0007669"/>
    <property type="project" value="UniProtKB-EC"/>
</dbReference>
<evidence type="ECO:0000259" key="2">
    <source>
        <dbReference type="Pfam" id="PF05970"/>
    </source>
</evidence>
<keyword evidence="1" id="KW-0378">Hydrolase</keyword>
<dbReference type="PANTHER" id="PTHR10492:SF97">
    <property type="entry name" value="ATP-DEPENDENT DNA HELICASE"/>
    <property type="match status" value="1"/>
</dbReference>
<evidence type="ECO:0000313" key="3">
    <source>
        <dbReference type="EMBL" id="KAK9669430.1"/>
    </source>
</evidence>
<dbReference type="GO" id="GO:0005524">
    <property type="term" value="F:ATP binding"/>
    <property type="evidence" value="ECO:0007669"/>
    <property type="project" value="UniProtKB-KW"/>
</dbReference>
<keyword evidence="1" id="KW-0347">Helicase</keyword>
<dbReference type="SUPFAM" id="SSF52540">
    <property type="entry name" value="P-loop containing nucleoside triphosphate hydrolases"/>
    <property type="match status" value="1"/>
</dbReference>
<dbReference type="GO" id="GO:0006310">
    <property type="term" value="P:DNA recombination"/>
    <property type="evidence" value="ECO:0007669"/>
    <property type="project" value="UniProtKB-KW"/>
</dbReference>
<protein>
    <recommendedName>
        <fullName evidence="1">ATP-dependent DNA helicase</fullName>
        <ecNumber evidence="1">5.6.2.3</ecNumber>
    </recommendedName>
</protein>
<reference evidence="3" key="1">
    <citation type="submission" date="2024-03" db="EMBL/GenBank/DDBJ databases">
        <title>WGS assembly of Saponaria officinalis var. Norfolk2.</title>
        <authorList>
            <person name="Jenkins J."/>
            <person name="Shu S."/>
            <person name="Grimwood J."/>
            <person name="Barry K."/>
            <person name="Goodstein D."/>
            <person name="Schmutz J."/>
            <person name="Leebens-Mack J."/>
            <person name="Osbourn A."/>
        </authorList>
    </citation>
    <scope>NUCLEOTIDE SEQUENCE [LARGE SCALE GENOMIC DNA]</scope>
    <source>
        <strain evidence="3">JIC</strain>
    </source>
</reference>
<dbReference type="Gene3D" id="3.40.50.300">
    <property type="entry name" value="P-loop containing nucleotide triphosphate hydrolases"/>
    <property type="match status" value="1"/>
</dbReference>
<dbReference type="GO" id="GO:0016787">
    <property type="term" value="F:hydrolase activity"/>
    <property type="evidence" value="ECO:0007669"/>
    <property type="project" value="UniProtKB-KW"/>
</dbReference>
<dbReference type="PANTHER" id="PTHR10492">
    <property type="match status" value="1"/>
</dbReference>
<dbReference type="EMBL" id="JBDFQZ010000013">
    <property type="protein sequence ID" value="KAK9669430.1"/>
    <property type="molecule type" value="Genomic_DNA"/>
</dbReference>
<accession>A0AAW1GZC3</accession>
<keyword evidence="1" id="KW-0547">Nucleotide-binding</keyword>
<dbReference type="InterPro" id="IPR010285">
    <property type="entry name" value="DNA_helicase_pif1-like_DEAD"/>
</dbReference>
<comment type="caution">
    <text evidence="3">The sequence shown here is derived from an EMBL/GenBank/DDBJ whole genome shotgun (WGS) entry which is preliminary data.</text>
</comment>
<organism evidence="3 4">
    <name type="scientific">Saponaria officinalis</name>
    <name type="common">Common soapwort</name>
    <name type="synonym">Lychnis saponaria</name>
    <dbReference type="NCBI Taxonomy" id="3572"/>
    <lineage>
        <taxon>Eukaryota</taxon>
        <taxon>Viridiplantae</taxon>
        <taxon>Streptophyta</taxon>
        <taxon>Embryophyta</taxon>
        <taxon>Tracheophyta</taxon>
        <taxon>Spermatophyta</taxon>
        <taxon>Magnoliopsida</taxon>
        <taxon>eudicotyledons</taxon>
        <taxon>Gunneridae</taxon>
        <taxon>Pentapetalae</taxon>
        <taxon>Caryophyllales</taxon>
        <taxon>Caryophyllaceae</taxon>
        <taxon>Caryophylleae</taxon>
        <taxon>Saponaria</taxon>
    </lineage>
</organism>
<dbReference type="Pfam" id="PF05970">
    <property type="entry name" value="PIF1"/>
    <property type="match status" value="1"/>
</dbReference>
<keyword evidence="1" id="KW-0227">DNA damage</keyword>
<dbReference type="GO" id="GO:0000723">
    <property type="term" value="P:telomere maintenance"/>
    <property type="evidence" value="ECO:0007669"/>
    <property type="project" value="InterPro"/>
</dbReference>
<comment type="cofactor">
    <cofactor evidence="1">
        <name>Mg(2+)</name>
        <dbReference type="ChEBI" id="CHEBI:18420"/>
    </cofactor>
</comment>
<evidence type="ECO:0000256" key="1">
    <source>
        <dbReference type="RuleBase" id="RU363044"/>
    </source>
</evidence>
<name>A0AAW1GZC3_SAPOF</name>
<keyword evidence="1" id="KW-0067">ATP-binding</keyword>
<gene>
    <name evidence="3" type="ORF">RND81_13G129400</name>
</gene>
<dbReference type="EC" id="5.6.2.3" evidence="1"/>
<comment type="catalytic activity">
    <reaction evidence="1">
        <text>ATP + H2O = ADP + phosphate + H(+)</text>
        <dbReference type="Rhea" id="RHEA:13065"/>
        <dbReference type="ChEBI" id="CHEBI:15377"/>
        <dbReference type="ChEBI" id="CHEBI:15378"/>
        <dbReference type="ChEBI" id="CHEBI:30616"/>
        <dbReference type="ChEBI" id="CHEBI:43474"/>
        <dbReference type="ChEBI" id="CHEBI:456216"/>
        <dbReference type="EC" id="5.6.2.3"/>
    </reaction>
</comment>
<keyword evidence="4" id="KW-1185">Reference proteome</keyword>
<keyword evidence="1" id="KW-0234">DNA repair</keyword>
<sequence>MKTKLIIWDEAPMIHRYCFEALDRSLRDIMRFSNERDPEKPFGGKVVVFGGDFRQILPVVPKGSRQDVVYASLCSSTIWSSCKVLKLTRNMRLQIGSSNANVDEIREFSEWILKVGDGTAGEANDGEVQLNLSEDIIIKHAPDPIAAIVESIYPSLEDHLENAQYFQERAILAPTHEIVELVNQYCIIAYTGR</sequence>
<proteinExistence type="inferred from homology"/>